<dbReference type="GO" id="GO:0008412">
    <property type="term" value="F:4-hydroxybenzoate polyprenyltransferase activity"/>
    <property type="evidence" value="ECO:0007669"/>
    <property type="project" value="UniProtKB-EC"/>
</dbReference>
<evidence type="ECO:0000313" key="10">
    <source>
        <dbReference type="Proteomes" id="UP000298652"/>
    </source>
</evidence>
<dbReference type="InterPro" id="IPR044878">
    <property type="entry name" value="UbiA_sf"/>
</dbReference>
<dbReference type="Pfam" id="PF01040">
    <property type="entry name" value="UbiA"/>
    <property type="match status" value="1"/>
</dbReference>
<dbReference type="CDD" id="cd13959">
    <property type="entry name" value="PT_UbiA_COQ2"/>
    <property type="match status" value="1"/>
</dbReference>
<gene>
    <name evidence="9" type="ORF">SEVIR_9G231300v2</name>
</gene>
<dbReference type="FunFam" id="1.10.357.140:FF:000003">
    <property type="entry name" value="4-hydroxybenzoate polyprenyltransferase, mitochondrial"/>
    <property type="match status" value="1"/>
</dbReference>
<keyword evidence="10" id="KW-1185">Reference proteome</keyword>
<keyword evidence="8" id="KW-0999">Mitochondrion inner membrane</keyword>
<evidence type="ECO:0000256" key="4">
    <source>
        <dbReference type="ARBA" id="ARBA00022679"/>
    </source>
</evidence>
<comment type="pathway">
    <text evidence="8">Cofactor biosynthesis; ubiquinone biosynthesis.</text>
</comment>
<keyword evidence="6 8" id="KW-1133">Transmembrane helix</keyword>
<evidence type="ECO:0000313" key="9">
    <source>
        <dbReference type="EMBL" id="TKV93526.1"/>
    </source>
</evidence>
<dbReference type="InterPro" id="IPR030470">
    <property type="entry name" value="UbiA_prenylTrfase_CS"/>
</dbReference>
<organism evidence="9 10">
    <name type="scientific">Setaria viridis</name>
    <name type="common">Green bristlegrass</name>
    <name type="synonym">Setaria italica subsp. viridis</name>
    <dbReference type="NCBI Taxonomy" id="4556"/>
    <lineage>
        <taxon>Eukaryota</taxon>
        <taxon>Viridiplantae</taxon>
        <taxon>Streptophyta</taxon>
        <taxon>Embryophyta</taxon>
        <taxon>Tracheophyta</taxon>
        <taxon>Spermatophyta</taxon>
        <taxon>Magnoliopsida</taxon>
        <taxon>Liliopsida</taxon>
        <taxon>Poales</taxon>
        <taxon>Poaceae</taxon>
        <taxon>PACMAD clade</taxon>
        <taxon>Panicoideae</taxon>
        <taxon>Panicodae</taxon>
        <taxon>Paniceae</taxon>
        <taxon>Cenchrinae</taxon>
        <taxon>Setaria</taxon>
    </lineage>
</organism>
<reference evidence="9" key="1">
    <citation type="submission" date="2019-03" db="EMBL/GenBank/DDBJ databases">
        <title>WGS assembly of Setaria viridis.</title>
        <authorList>
            <person name="Huang P."/>
            <person name="Jenkins J."/>
            <person name="Grimwood J."/>
            <person name="Barry K."/>
            <person name="Healey A."/>
            <person name="Mamidi S."/>
            <person name="Sreedasyam A."/>
            <person name="Shu S."/>
            <person name="Feldman M."/>
            <person name="Wu J."/>
            <person name="Yu Y."/>
            <person name="Chen C."/>
            <person name="Johnson J."/>
            <person name="Rokhsar D."/>
            <person name="Baxter I."/>
            <person name="Schmutz J."/>
            <person name="Brutnell T."/>
            <person name="Kellogg E."/>
        </authorList>
    </citation>
    <scope>NUCLEOTIDE SEQUENCE [LARGE SCALE GENOMIC DNA]</scope>
</reference>
<dbReference type="UniPathway" id="UPA00232"/>
<evidence type="ECO:0000256" key="7">
    <source>
        <dbReference type="ARBA" id="ARBA00023136"/>
    </source>
</evidence>
<comment type="catalytic activity">
    <reaction evidence="8">
        <text>an all-trans-polyprenyl diphosphate + 4-hydroxybenzoate = a 4-hydroxy-3-(all-trans-polyprenyl)benzoate + diphosphate</text>
        <dbReference type="Rhea" id="RHEA:44504"/>
        <dbReference type="Rhea" id="RHEA-COMP:9514"/>
        <dbReference type="Rhea" id="RHEA-COMP:9564"/>
        <dbReference type="ChEBI" id="CHEBI:17879"/>
        <dbReference type="ChEBI" id="CHEBI:33019"/>
        <dbReference type="ChEBI" id="CHEBI:58914"/>
        <dbReference type="ChEBI" id="CHEBI:78396"/>
        <dbReference type="EC" id="2.5.1.39"/>
    </reaction>
</comment>
<dbReference type="NCBIfam" id="TIGR01474">
    <property type="entry name" value="ubiA_proteo"/>
    <property type="match status" value="1"/>
</dbReference>
<feature type="transmembrane region" description="Helical" evidence="8">
    <location>
        <begin position="268"/>
        <end position="290"/>
    </location>
</feature>
<evidence type="ECO:0000256" key="2">
    <source>
        <dbReference type="ARBA" id="ARBA00004141"/>
    </source>
</evidence>
<comment type="cofactor">
    <cofactor evidence="1 8">
        <name>Mg(2+)</name>
        <dbReference type="ChEBI" id="CHEBI:18420"/>
    </cofactor>
</comment>
<keyword evidence="4 8" id="KW-0808">Transferase</keyword>
<dbReference type="EC" id="2.5.1.39" evidence="8"/>
<feature type="transmembrane region" description="Helical" evidence="8">
    <location>
        <begin position="197"/>
        <end position="220"/>
    </location>
</feature>
<evidence type="ECO:0000256" key="6">
    <source>
        <dbReference type="ARBA" id="ARBA00022989"/>
    </source>
</evidence>
<dbReference type="HAMAP" id="MF_01635">
    <property type="entry name" value="UbiA"/>
    <property type="match status" value="1"/>
</dbReference>
<sequence length="321" mass="35414">MSSSSCVQGSRSIDSLEMVARKGLSSSSWLEHWLPEAAMPYAKLARLDKPIGTWLIVWPCFWSIAIATRKGEIPDLKMLALFGCGSVILRGLGCTVNDLFDRDIDKKVERTKKRPLASGALTPLQGLYFLVFQVLLWFGFLLQLNNYSIILGASFLVPVFTYPLMKRVTYWPQAYLGLAINCGVALGWSAIKEDLDSAIILPLYTAAICWTLVYDTIYAHQDKEDDIKVGVKSTALLFGDMTKYCISAFGVACIGSLALSGYNAYLAWSYYPFLIASAAQLAWQITAVNLSSRSDCNKMFVSNKWFGALIFGGILSGVVLP</sequence>
<keyword evidence="5 8" id="KW-0812">Transmembrane</keyword>
<feature type="transmembrane region" description="Helical" evidence="8">
    <location>
        <begin position="302"/>
        <end position="320"/>
    </location>
</feature>
<keyword evidence="8" id="KW-0414">Isoprene biosynthesis</keyword>
<dbReference type="InterPro" id="IPR000537">
    <property type="entry name" value="UbiA_prenyltransferase"/>
</dbReference>
<dbReference type="PROSITE" id="PS00943">
    <property type="entry name" value="UBIA"/>
    <property type="match status" value="1"/>
</dbReference>
<feature type="transmembrane region" description="Helical" evidence="8">
    <location>
        <begin position="51"/>
        <end position="67"/>
    </location>
</feature>
<keyword evidence="7 8" id="KW-0472">Membrane</keyword>
<dbReference type="OMA" id="KFEHTIF"/>
<evidence type="ECO:0000256" key="3">
    <source>
        <dbReference type="ARBA" id="ARBA00005985"/>
    </source>
</evidence>
<feature type="transmembrane region" description="Helical" evidence="8">
    <location>
        <begin position="79"/>
        <end position="100"/>
    </location>
</feature>
<evidence type="ECO:0000256" key="1">
    <source>
        <dbReference type="ARBA" id="ARBA00001946"/>
    </source>
</evidence>
<proteinExistence type="inferred from homology"/>
<keyword evidence="8" id="KW-0496">Mitochondrion</keyword>
<comment type="similarity">
    <text evidence="3 8">Belongs to the UbiA prenyltransferase family.</text>
</comment>
<dbReference type="Proteomes" id="UP000298652">
    <property type="component" value="Chromosome 9"/>
</dbReference>
<evidence type="ECO:0000256" key="8">
    <source>
        <dbReference type="HAMAP-Rule" id="MF_03189"/>
    </source>
</evidence>
<accession>A0A4U6T925</accession>
<dbReference type="PANTHER" id="PTHR11048:SF28">
    <property type="entry name" value="4-HYDROXYBENZOATE POLYPRENYLTRANSFERASE, MITOCHONDRIAL"/>
    <property type="match status" value="1"/>
</dbReference>
<evidence type="ECO:0000256" key="5">
    <source>
        <dbReference type="ARBA" id="ARBA00022692"/>
    </source>
</evidence>
<feature type="transmembrane region" description="Helical" evidence="8">
    <location>
        <begin position="241"/>
        <end position="262"/>
    </location>
</feature>
<name>A0A4U6T925_SETVI</name>
<dbReference type="EMBL" id="CM016560">
    <property type="protein sequence ID" value="TKV93526.1"/>
    <property type="molecule type" value="Genomic_DNA"/>
</dbReference>
<dbReference type="Gene3D" id="1.10.357.140">
    <property type="entry name" value="UbiA prenyltransferase"/>
    <property type="match status" value="1"/>
</dbReference>
<dbReference type="GO" id="GO:0005743">
    <property type="term" value="C:mitochondrial inner membrane"/>
    <property type="evidence" value="ECO:0007669"/>
    <property type="project" value="UniProtKB-SubCell"/>
</dbReference>
<dbReference type="InterPro" id="IPR006370">
    <property type="entry name" value="HB_polyprenyltransferase-like"/>
</dbReference>
<protein>
    <recommendedName>
        <fullName evidence="8">4-hydroxybenzoate polyprenyltransferase, mitochondrial</fullName>
        <shortName evidence="8">4-HB polyprenyltransferase</shortName>
        <ecNumber evidence="8">2.5.1.39</ecNumber>
    </recommendedName>
    <alternativeName>
        <fullName evidence="8">Para-hydroxybenzoate--polyprenyltransferase</fullName>
        <shortName evidence="8">PHB:PPT</shortName>
        <shortName evidence="8">PHB:polyprenyltransferase</shortName>
    </alternativeName>
</protein>
<dbReference type="GO" id="GO:0008299">
    <property type="term" value="P:isoprenoid biosynthetic process"/>
    <property type="evidence" value="ECO:0007669"/>
    <property type="project" value="UniProtKB-UniRule"/>
</dbReference>
<comment type="function">
    <text evidence="8">Catalyzes the prenylation of para-hydroxybenzoate (PHB) with an all-trans polyprenyl group. Mediates the second step in the final reaction sequence of coenzyme Q (CoQ) biosynthesis, which is the condensation of the polyisoprenoid side chain with PHB, generating the first membrane-bound Q intermediate.</text>
</comment>
<dbReference type="PANTHER" id="PTHR11048">
    <property type="entry name" value="PRENYLTRANSFERASES"/>
    <property type="match status" value="1"/>
</dbReference>
<feature type="transmembrane region" description="Helical" evidence="8">
    <location>
        <begin position="174"/>
        <end position="191"/>
    </location>
</feature>
<keyword evidence="8" id="KW-0831">Ubiquinone biosynthesis</keyword>
<dbReference type="InterPro" id="IPR039653">
    <property type="entry name" value="Prenyltransferase"/>
</dbReference>
<dbReference type="AlphaFoldDB" id="A0A4U6T925"/>
<comment type="subcellular location">
    <subcellularLocation>
        <location evidence="2">Membrane</location>
        <topology evidence="2">Multi-pass membrane protein</topology>
    </subcellularLocation>
    <subcellularLocation>
        <location evidence="8">Mitochondrion inner membrane</location>
        <topology evidence="8">Multi-pass membrane protein</topology>
        <orientation evidence="8">Matrix side</orientation>
    </subcellularLocation>
</comment>
<dbReference type="Gramene" id="TKV93526">
    <property type="protein sequence ID" value="TKV93526"/>
    <property type="gene ID" value="SEVIR_9G231300v2"/>
</dbReference>
<dbReference type="GO" id="GO:0006744">
    <property type="term" value="P:ubiquinone biosynthetic process"/>
    <property type="evidence" value="ECO:0007669"/>
    <property type="project" value="UniProtKB-UniRule"/>
</dbReference>
<feature type="transmembrane region" description="Helical" evidence="8">
    <location>
        <begin position="121"/>
        <end position="141"/>
    </location>
</feature>